<dbReference type="GO" id="GO:0042144">
    <property type="term" value="P:vacuole fusion, non-autophagic"/>
    <property type="evidence" value="ECO:0007669"/>
    <property type="project" value="TreeGrafter"/>
</dbReference>
<dbReference type="InterPro" id="IPR006925">
    <property type="entry name" value="Vps16_C"/>
</dbReference>
<dbReference type="EMBL" id="JALNTZ010000009">
    <property type="protein sequence ID" value="KAJ3641159.1"/>
    <property type="molecule type" value="Genomic_DNA"/>
</dbReference>
<comment type="caution">
    <text evidence="2">The sequence shown here is derived from an EMBL/GenBank/DDBJ whole genome shotgun (WGS) entry which is preliminary data.</text>
</comment>
<dbReference type="Pfam" id="PF04840">
    <property type="entry name" value="Vps16_C"/>
    <property type="match status" value="1"/>
</dbReference>
<organism evidence="2 3">
    <name type="scientific">Zophobas morio</name>
    <dbReference type="NCBI Taxonomy" id="2755281"/>
    <lineage>
        <taxon>Eukaryota</taxon>
        <taxon>Metazoa</taxon>
        <taxon>Ecdysozoa</taxon>
        <taxon>Arthropoda</taxon>
        <taxon>Hexapoda</taxon>
        <taxon>Insecta</taxon>
        <taxon>Pterygota</taxon>
        <taxon>Neoptera</taxon>
        <taxon>Endopterygota</taxon>
        <taxon>Coleoptera</taxon>
        <taxon>Polyphaga</taxon>
        <taxon>Cucujiformia</taxon>
        <taxon>Tenebrionidae</taxon>
        <taxon>Zophobas</taxon>
    </lineage>
</organism>
<name>A0AA38HTW7_9CUCU</name>
<protein>
    <recommendedName>
        <fullName evidence="1">Vps16 C-terminal domain-containing protein</fullName>
    </recommendedName>
</protein>
<dbReference type="Gene3D" id="1.10.150.780">
    <property type="entry name" value="Vps16, C-terminal region"/>
    <property type="match status" value="1"/>
</dbReference>
<proteinExistence type="predicted"/>
<dbReference type="InterPro" id="IPR016534">
    <property type="entry name" value="VPS16"/>
</dbReference>
<dbReference type="InterPro" id="IPR038132">
    <property type="entry name" value="Vps16_C_sf"/>
</dbReference>
<dbReference type="GO" id="GO:0030897">
    <property type="term" value="C:HOPS complex"/>
    <property type="evidence" value="ECO:0007669"/>
    <property type="project" value="TreeGrafter"/>
</dbReference>
<dbReference type="GO" id="GO:0005768">
    <property type="term" value="C:endosome"/>
    <property type="evidence" value="ECO:0007669"/>
    <property type="project" value="TreeGrafter"/>
</dbReference>
<dbReference type="GO" id="GO:0016197">
    <property type="term" value="P:endosomal transport"/>
    <property type="evidence" value="ECO:0007669"/>
    <property type="project" value="TreeGrafter"/>
</dbReference>
<keyword evidence="3" id="KW-1185">Reference proteome</keyword>
<dbReference type="AlphaFoldDB" id="A0AA38HTW7"/>
<evidence type="ECO:0000259" key="1">
    <source>
        <dbReference type="Pfam" id="PF04840"/>
    </source>
</evidence>
<feature type="domain" description="Vps16 C-terminal" evidence="1">
    <location>
        <begin position="20"/>
        <end position="332"/>
    </location>
</feature>
<accession>A0AA38HTW7</accession>
<sequence length="351" mass="40590">MRRRKSKKGEPGAHRLVNPIQVAGVAFRSGRKEAAVKILEDELGSGELVETLLKWSENTAAFYKALESGDPDLLYMVMLRLRKIKSPDDFRKTIRNFPVAVTLYKKYCHQFNRQELYEMYVKEKDFGAQAATFISAIVDYKELHLKETLLASASEAYSKGRNAPYARLCEQQLKLLAYQRKLNEKYIDHNFLGRTIHQTCSLLVRSDPNAAEEFRAEFHIPEQRFWWLKIQALAETDDWKNLEKLSQSENCPMGPEKFVDACLQRNNEKEAMKYLSMVPEQLKLKYLIKMRLLEEAAEMAFRKNDYYNLLLVNSLCEHRSELAARVQSMIRQLEAADNGASPSLFKACLGL</sequence>
<reference evidence="2" key="1">
    <citation type="journal article" date="2023" name="G3 (Bethesda)">
        <title>Whole genome assemblies of Zophobas morio and Tenebrio molitor.</title>
        <authorList>
            <person name="Kaur S."/>
            <person name="Stinson S.A."/>
            <person name="diCenzo G.C."/>
        </authorList>
    </citation>
    <scope>NUCLEOTIDE SEQUENCE</scope>
    <source>
        <strain evidence="2">QUZm001</strain>
    </source>
</reference>
<dbReference type="PANTHER" id="PTHR12811">
    <property type="entry name" value="VACUOLAR PROTEIN SORTING VPS16"/>
    <property type="match status" value="1"/>
</dbReference>
<dbReference type="Proteomes" id="UP001168821">
    <property type="component" value="Unassembled WGS sequence"/>
</dbReference>
<evidence type="ECO:0000313" key="2">
    <source>
        <dbReference type="EMBL" id="KAJ3641159.1"/>
    </source>
</evidence>
<dbReference type="GO" id="GO:0005765">
    <property type="term" value="C:lysosomal membrane"/>
    <property type="evidence" value="ECO:0007669"/>
    <property type="project" value="TreeGrafter"/>
</dbReference>
<gene>
    <name evidence="2" type="ORF">Zmor_027676</name>
</gene>
<evidence type="ECO:0000313" key="3">
    <source>
        <dbReference type="Proteomes" id="UP001168821"/>
    </source>
</evidence>
<dbReference type="PANTHER" id="PTHR12811:SF0">
    <property type="entry name" value="VACUOLAR PROTEIN SORTING-ASSOCIATED PROTEIN 16 HOMOLOG"/>
    <property type="match status" value="1"/>
</dbReference>
<dbReference type="GO" id="GO:0003779">
    <property type="term" value="F:actin binding"/>
    <property type="evidence" value="ECO:0007669"/>
    <property type="project" value="TreeGrafter"/>
</dbReference>
<dbReference type="GO" id="GO:0006886">
    <property type="term" value="P:intracellular protein transport"/>
    <property type="evidence" value="ECO:0007669"/>
    <property type="project" value="InterPro"/>
</dbReference>